<protein>
    <submittedName>
        <fullName evidence="2">Uncharacterized protein</fullName>
    </submittedName>
</protein>
<proteinExistence type="predicted"/>
<feature type="compositionally biased region" description="Low complexity" evidence="1">
    <location>
        <begin position="52"/>
        <end position="70"/>
    </location>
</feature>
<feature type="region of interest" description="Disordered" evidence="1">
    <location>
        <begin position="1"/>
        <end position="20"/>
    </location>
</feature>
<organism evidence="2 3">
    <name type="scientific">Purpureocillium lilacinum</name>
    <name type="common">Paecilomyces lilacinus</name>
    <dbReference type="NCBI Taxonomy" id="33203"/>
    <lineage>
        <taxon>Eukaryota</taxon>
        <taxon>Fungi</taxon>
        <taxon>Dikarya</taxon>
        <taxon>Ascomycota</taxon>
        <taxon>Pezizomycotina</taxon>
        <taxon>Sordariomycetes</taxon>
        <taxon>Hypocreomycetidae</taxon>
        <taxon>Hypocreales</taxon>
        <taxon>Ophiocordycipitaceae</taxon>
        <taxon>Purpureocillium</taxon>
    </lineage>
</organism>
<comment type="caution">
    <text evidence="2">The sequence shown here is derived from an EMBL/GenBank/DDBJ whole genome shotgun (WGS) entry which is preliminary data.</text>
</comment>
<evidence type="ECO:0000313" key="3">
    <source>
        <dbReference type="Proteomes" id="UP001287286"/>
    </source>
</evidence>
<sequence>MCAGGGAGDKSPLSTSSFVNNLPANHARANANVARAPFFPDTDTRQERRAQQSRAQVTDQQAPRASQAASRKLEDSEKAPAGKAMPGPPVGQWPWGRPPSRWHGPTRSTTSFGSQITDHSNLITDPGSRASAIEMDWRKSPAGVEL</sequence>
<feature type="compositionally biased region" description="Basic and acidic residues" evidence="1">
    <location>
        <begin position="71"/>
        <end position="80"/>
    </location>
</feature>
<reference evidence="2 3" key="1">
    <citation type="journal article" date="2024" name="Microbiol. Resour. Announc.">
        <title>Genome annotations for the ascomycete fungi Trichoderma harzianum, Trichoderma aggressivum, and Purpureocillium lilacinum.</title>
        <authorList>
            <person name="Beijen E.P.W."/>
            <person name="Ohm R.A."/>
        </authorList>
    </citation>
    <scope>NUCLEOTIDE SEQUENCE [LARGE SCALE GENOMIC DNA]</scope>
    <source>
        <strain evidence="2 3">CBS 150709</strain>
    </source>
</reference>
<evidence type="ECO:0000313" key="2">
    <source>
        <dbReference type="EMBL" id="KAK4089696.1"/>
    </source>
</evidence>
<accession>A0ABR0C017</accession>
<gene>
    <name evidence="2" type="ORF">Purlil1_5799</name>
</gene>
<feature type="compositionally biased region" description="Polar residues" evidence="1">
    <location>
        <begin position="106"/>
        <end position="123"/>
    </location>
</feature>
<evidence type="ECO:0000256" key="1">
    <source>
        <dbReference type="SAM" id="MobiDB-lite"/>
    </source>
</evidence>
<dbReference type="Proteomes" id="UP001287286">
    <property type="component" value="Unassembled WGS sequence"/>
</dbReference>
<name>A0ABR0C017_PURLI</name>
<keyword evidence="3" id="KW-1185">Reference proteome</keyword>
<dbReference type="EMBL" id="JAWRVI010000018">
    <property type="protein sequence ID" value="KAK4089696.1"/>
    <property type="molecule type" value="Genomic_DNA"/>
</dbReference>
<feature type="region of interest" description="Disordered" evidence="1">
    <location>
        <begin position="29"/>
        <end position="127"/>
    </location>
</feature>